<dbReference type="AlphaFoldDB" id="A0AAW0ZP07"/>
<feature type="region of interest" description="Disordered" evidence="1">
    <location>
        <begin position="39"/>
        <end position="62"/>
    </location>
</feature>
<name>A0AAW0ZP07_9HYME</name>
<keyword evidence="3" id="KW-1185">Reference proteome</keyword>
<evidence type="ECO:0000313" key="2">
    <source>
        <dbReference type="EMBL" id="KAK9299435.1"/>
    </source>
</evidence>
<dbReference type="Proteomes" id="UP001432146">
    <property type="component" value="Unassembled WGS sequence"/>
</dbReference>
<gene>
    <name evidence="2" type="ORF">QLX08_007552</name>
</gene>
<reference evidence="2 3" key="1">
    <citation type="submission" date="2024-05" db="EMBL/GenBank/DDBJ databases">
        <title>The nuclear and mitochondrial genome assemblies of Tetragonisca angustula (Apidae: Meliponini), a tiny yet remarkable pollinator in the Neotropics.</title>
        <authorList>
            <person name="Ferrari R."/>
            <person name="Ricardo P.C."/>
            <person name="Dias F.C."/>
            <person name="Araujo N.S."/>
            <person name="Soares D.O."/>
            <person name="Zhou Q.-S."/>
            <person name="Zhu C.-D."/>
            <person name="Coutinho L."/>
            <person name="Airas M.C."/>
            <person name="Batista T.M."/>
        </authorList>
    </citation>
    <scope>NUCLEOTIDE SEQUENCE [LARGE SCALE GENOMIC DNA]</scope>
    <source>
        <strain evidence="2">ASF017062</strain>
        <tissue evidence="2">Abdomen</tissue>
    </source>
</reference>
<proteinExistence type="predicted"/>
<feature type="compositionally biased region" description="Basic and acidic residues" evidence="1">
    <location>
        <begin position="43"/>
        <end position="56"/>
    </location>
</feature>
<sequence>MDLFLSEHETELPPYCSPRERTYATFHRSLQTPWATSWATHEVNGEPRRSAVDDGRGSPSRLTVTTRSVCPSNVSIVILSVGSVDSSPLHRQLHGRGINYENKSSLLAVKMAHPSETRGDTSVFNLCS</sequence>
<accession>A0AAW0ZP07</accession>
<evidence type="ECO:0000256" key="1">
    <source>
        <dbReference type="SAM" id="MobiDB-lite"/>
    </source>
</evidence>
<dbReference type="EMBL" id="JAWNGG020000149">
    <property type="protein sequence ID" value="KAK9299435.1"/>
    <property type="molecule type" value="Genomic_DNA"/>
</dbReference>
<organism evidence="2 3">
    <name type="scientific">Tetragonisca angustula</name>
    <dbReference type="NCBI Taxonomy" id="166442"/>
    <lineage>
        <taxon>Eukaryota</taxon>
        <taxon>Metazoa</taxon>
        <taxon>Ecdysozoa</taxon>
        <taxon>Arthropoda</taxon>
        <taxon>Hexapoda</taxon>
        <taxon>Insecta</taxon>
        <taxon>Pterygota</taxon>
        <taxon>Neoptera</taxon>
        <taxon>Endopterygota</taxon>
        <taxon>Hymenoptera</taxon>
        <taxon>Apocrita</taxon>
        <taxon>Aculeata</taxon>
        <taxon>Apoidea</taxon>
        <taxon>Anthophila</taxon>
        <taxon>Apidae</taxon>
        <taxon>Tetragonisca</taxon>
    </lineage>
</organism>
<protein>
    <submittedName>
        <fullName evidence="2">Uncharacterized protein</fullName>
    </submittedName>
</protein>
<comment type="caution">
    <text evidence="2">The sequence shown here is derived from an EMBL/GenBank/DDBJ whole genome shotgun (WGS) entry which is preliminary data.</text>
</comment>
<evidence type="ECO:0000313" key="3">
    <source>
        <dbReference type="Proteomes" id="UP001432146"/>
    </source>
</evidence>